<feature type="binding site" description="axial binding residue" evidence="7">
    <location>
        <position position="452"/>
    </location>
    <ligand>
        <name>heme</name>
        <dbReference type="ChEBI" id="CHEBI:30413"/>
    </ligand>
    <ligandPart>
        <name>Fe</name>
        <dbReference type="ChEBI" id="CHEBI:18248"/>
    </ligandPart>
</feature>
<dbReference type="GO" id="GO:0005506">
    <property type="term" value="F:iron ion binding"/>
    <property type="evidence" value="ECO:0007669"/>
    <property type="project" value="InterPro"/>
</dbReference>
<dbReference type="InterPro" id="IPR050651">
    <property type="entry name" value="Plant_Cytochrome_P450_Monoox"/>
</dbReference>
<dbReference type="GO" id="GO:0046246">
    <property type="term" value="P:terpene biosynthetic process"/>
    <property type="evidence" value="ECO:0007669"/>
    <property type="project" value="TreeGrafter"/>
</dbReference>
<evidence type="ECO:0000256" key="3">
    <source>
        <dbReference type="ARBA" id="ARBA00022723"/>
    </source>
</evidence>
<proteinExistence type="inferred from homology"/>
<dbReference type="PANTHER" id="PTHR47947:SF25">
    <property type="entry name" value="DIMETHYLNONATRIENE SYNTHASE"/>
    <property type="match status" value="1"/>
</dbReference>
<dbReference type="GO" id="GO:0020037">
    <property type="term" value="F:heme binding"/>
    <property type="evidence" value="ECO:0007669"/>
    <property type="project" value="InterPro"/>
</dbReference>
<name>A0A9D4AM28_9ROSI</name>
<dbReference type="Gene3D" id="1.10.630.10">
    <property type="entry name" value="Cytochrome P450"/>
    <property type="match status" value="2"/>
</dbReference>
<dbReference type="PANTHER" id="PTHR47947">
    <property type="entry name" value="CYTOCHROME P450 82C3-RELATED"/>
    <property type="match status" value="1"/>
</dbReference>
<dbReference type="PROSITE" id="PS00086">
    <property type="entry name" value="CYTOCHROME_P450"/>
    <property type="match status" value="2"/>
</dbReference>
<comment type="caution">
    <text evidence="9">The sequence shown here is derived from an EMBL/GenBank/DDBJ whole genome shotgun (WGS) entry which is preliminary data.</text>
</comment>
<dbReference type="PRINTS" id="PR00463">
    <property type="entry name" value="EP450I"/>
</dbReference>
<dbReference type="PRINTS" id="PR00385">
    <property type="entry name" value="P450"/>
</dbReference>
<dbReference type="Pfam" id="PF00067">
    <property type="entry name" value="p450"/>
    <property type="match status" value="2"/>
</dbReference>
<dbReference type="InterPro" id="IPR002401">
    <property type="entry name" value="Cyt_P450_E_grp-I"/>
</dbReference>
<dbReference type="InterPro" id="IPR001128">
    <property type="entry name" value="Cyt_P450"/>
</dbReference>
<feature type="transmembrane region" description="Helical" evidence="8">
    <location>
        <begin position="217"/>
        <end position="233"/>
    </location>
</feature>
<dbReference type="InterPro" id="IPR036396">
    <property type="entry name" value="Cyt_P450_sf"/>
</dbReference>
<comment type="similarity">
    <text evidence="1">Belongs to the cytochrome P450 family.</text>
</comment>
<dbReference type="Proteomes" id="UP000828251">
    <property type="component" value="Unassembled WGS sequence"/>
</dbReference>
<protein>
    <recommendedName>
        <fullName evidence="11">Cytochrome P450</fullName>
    </recommendedName>
</protein>
<accession>A0A9D4AM28</accession>
<evidence type="ECO:0000256" key="8">
    <source>
        <dbReference type="SAM" id="Phobius"/>
    </source>
</evidence>
<keyword evidence="4" id="KW-0560">Oxidoreductase</keyword>
<keyword evidence="5 7" id="KW-0408">Iron</keyword>
<dbReference type="SUPFAM" id="SSF48264">
    <property type="entry name" value="Cytochrome P450"/>
    <property type="match status" value="2"/>
</dbReference>
<keyword evidence="10" id="KW-1185">Reference proteome</keyword>
<evidence type="ECO:0000313" key="9">
    <source>
        <dbReference type="EMBL" id="KAH1130846.1"/>
    </source>
</evidence>
<dbReference type="CDD" id="cd20654">
    <property type="entry name" value="CYP82"/>
    <property type="match status" value="2"/>
</dbReference>
<gene>
    <name evidence="9" type="ORF">J1N35_002224</name>
</gene>
<evidence type="ECO:0000256" key="4">
    <source>
        <dbReference type="ARBA" id="ARBA00023002"/>
    </source>
</evidence>
<dbReference type="GO" id="GO:0016709">
    <property type="term" value="F:oxidoreductase activity, acting on paired donors, with incorporation or reduction of molecular oxygen, NAD(P)H as one donor, and incorporation of one atom of oxygen"/>
    <property type="evidence" value="ECO:0007669"/>
    <property type="project" value="UniProtKB-ARBA"/>
</dbReference>
<evidence type="ECO:0000256" key="1">
    <source>
        <dbReference type="ARBA" id="ARBA00010617"/>
    </source>
</evidence>
<keyword evidence="3 7" id="KW-0479">Metal-binding</keyword>
<dbReference type="AlphaFoldDB" id="A0A9D4AM28"/>
<comment type="cofactor">
    <cofactor evidence="7">
        <name>heme</name>
        <dbReference type="ChEBI" id="CHEBI:30413"/>
    </cofactor>
</comment>
<keyword evidence="8" id="KW-0472">Membrane</keyword>
<dbReference type="EMBL" id="JAIQCV010000001">
    <property type="protein sequence ID" value="KAH1130846.1"/>
    <property type="molecule type" value="Genomic_DNA"/>
</dbReference>
<dbReference type="FunFam" id="1.10.630.10:FF:000026">
    <property type="entry name" value="Cytochrome P450 82C4"/>
    <property type="match status" value="2"/>
</dbReference>
<keyword evidence="8" id="KW-1133">Transmembrane helix</keyword>
<evidence type="ECO:0000256" key="6">
    <source>
        <dbReference type="ARBA" id="ARBA00023033"/>
    </source>
</evidence>
<keyword evidence="8" id="KW-0812">Transmembrane</keyword>
<evidence type="ECO:0000256" key="5">
    <source>
        <dbReference type="ARBA" id="ARBA00023004"/>
    </source>
</evidence>
<evidence type="ECO:0008006" key="11">
    <source>
        <dbReference type="Google" id="ProtNLM"/>
    </source>
</evidence>
<dbReference type="OrthoDB" id="507451at2759"/>
<evidence type="ECO:0000313" key="10">
    <source>
        <dbReference type="Proteomes" id="UP000828251"/>
    </source>
</evidence>
<sequence length="1009" mass="114744">MDLYTYIPSIASLLLFLYIFSRKAPKNSKKNCIPEPTGSLPLIGHLHLLGGKEPICKNLATMADKHGPLYSLKLGTHRLLVVSSWEIAKDCFTNNDRTLATRASIASGRHMGYDNAIFSLAPYGEYWRNIRKMATVELLSSHRLEKLKHIRLSEMDSFIKELYGLSRNGDKVTISEALERLTFNINLRMLFGKRFSSNDYEEVNSEPWRYMKAIKRALYLFGIFVLPDALQWFERFDIQGHIRSMKETAKEFDSVISVWLEQHLKKKRENQGASESDFMDVMLTHLPEDTVISGHTRDTIVKATTLVLTLTGGESTSVTITWVLSLLLNHPNVLITAQEEIDHHVGRQRWVEESDIKNLKYLQAIVKETLRLYPPGPITGIREAMQDCCIAGYDVPKGTRLIVNIWKLHRDPRVWENANEFRPERFMTTHVDFDVKGQNFEYMPFSAGRRSCPGMTFGLQVVHLTVSKLIQGFDIRVAEGTAVDMEEGLGLALPKLNPLEVVLSPRLGTERSPKNFKKNCIPEPSGSLPLIGHLHLLGGKEPICKKLATMADKHGPLYLLKLGTHRVLVVSSWEVAKDCFTDNDRTLATRASIAAGRHMGYNNAVMALAPYGEYWRTIRKIATVELLSSHRLEKLKHIRFSEMDSFIKELYGLSRNGAKVTINEALERLTFNINLRLLVGKRFSGCDYEEVNSEPWRYGKAIKRALHLSGIFALADALPYLEWLDIQGHVRSMKKTAKELDSVISVWLEEHLKKKKANQGTSENDFMDVMLNHLPEDTVISGHNRDTIVKATILILSLTGGESTSVTITWVLSLLLNHPKILMAAQQELDHHVGKQRWVEESDIKNLKYLQAIVKETLRLYPPGPITGIREATKDCRIAGYDVSKGTRLIVNLWKLQRDPRVWENADEFRPERFMTPHVDFDVKGQNFEYMPFSSGRRSCPGITFGLQVVHLMVAKLIQGFDIKTAEGTAVDMKEGLGLALPKLNPIDVVLRPRLRTEFYECLEDMNKY</sequence>
<evidence type="ECO:0000256" key="7">
    <source>
        <dbReference type="PIRSR" id="PIRSR602401-1"/>
    </source>
</evidence>
<keyword evidence="2 7" id="KW-0349">Heme</keyword>
<reference evidence="9 10" key="1">
    <citation type="journal article" date="2021" name="Plant Biotechnol. J.">
        <title>Multi-omics assisted identification of the key and species-specific regulatory components of drought-tolerant mechanisms in Gossypium stocksii.</title>
        <authorList>
            <person name="Yu D."/>
            <person name="Ke L."/>
            <person name="Zhang D."/>
            <person name="Wu Y."/>
            <person name="Sun Y."/>
            <person name="Mei J."/>
            <person name="Sun J."/>
            <person name="Sun Y."/>
        </authorList>
    </citation>
    <scope>NUCLEOTIDE SEQUENCE [LARGE SCALE GENOMIC DNA]</scope>
    <source>
        <strain evidence="10">cv. E1</strain>
        <tissue evidence="9">Leaf</tissue>
    </source>
</reference>
<organism evidence="9 10">
    <name type="scientific">Gossypium stocksii</name>
    <dbReference type="NCBI Taxonomy" id="47602"/>
    <lineage>
        <taxon>Eukaryota</taxon>
        <taxon>Viridiplantae</taxon>
        <taxon>Streptophyta</taxon>
        <taxon>Embryophyta</taxon>
        <taxon>Tracheophyta</taxon>
        <taxon>Spermatophyta</taxon>
        <taxon>Magnoliopsida</taxon>
        <taxon>eudicotyledons</taxon>
        <taxon>Gunneridae</taxon>
        <taxon>Pentapetalae</taxon>
        <taxon>rosids</taxon>
        <taxon>malvids</taxon>
        <taxon>Malvales</taxon>
        <taxon>Malvaceae</taxon>
        <taxon>Malvoideae</taxon>
        <taxon>Gossypium</taxon>
    </lineage>
</organism>
<keyword evidence="6" id="KW-0503">Monooxygenase</keyword>
<evidence type="ECO:0000256" key="2">
    <source>
        <dbReference type="ARBA" id="ARBA00022617"/>
    </source>
</evidence>
<dbReference type="InterPro" id="IPR017972">
    <property type="entry name" value="Cyt_P450_CS"/>
</dbReference>
<feature type="transmembrane region" description="Helical" evidence="8">
    <location>
        <begin position="6"/>
        <end position="21"/>
    </location>
</feature>